<evidence type="ECO:0000313" key="4">
    <source>
        <dbReference type="Proteomes" id="UP000276055"/>
    </source>
</evidence>
<name>A0A495EPU5_9MICC</name>
<feature type="transmembrane region" description="Helical" evidence="2">
    <location>
        <begin position="65"/>
        <end position="88"/>
    </location>
</feature>
<feature type="compositionally biased region" description="Basic residues" evidence="1">
    <location>
        <begin position="134"/>
        <end position="148"/>
    </location>
</feature>
<feature type="transmembrane region" description="Helical" evidence="2">
    <location>
        <begin position="12"/>
        <end position="31"/>
    </location>
</feature>
<dbReference type="AlphaFoldDB" id="A0A495EPU5"/>
<accession>A0A495EPU5</accession>
<sequence>MIVHMRHMGISGRIAIGSFLAAFALLVLTAITLHETVFLWFVGASATAYVACVTEVVIRRRHKTLAASGLGSILFIAFGIAFLRQWGLAFNPDPDALSTRVDSAHPDLYFYLSAAAGAVTLLLLFAGTVLPGRRRGPRSPVHPARRRPAPAARGGARSAAPRAAAARPAARPTARGTAARPAAPRAAATSPATAAARVPSAKSQAAKSPARTPAAKTTVKPPAAKSPARPSVRR</sequence>
<keyword evidence="2" id="KW-0472">Membrane</keyword>
<keyword evidence="2" id="KW-0812">Transmembrane</keyword>
<proteinExistence type="predicted"/>
<feature type="transmembrane region" description="Helical" evidence="2">
    <location>
        <begin position="108"/>
        <end position="130"/>
    </location>
</feature>
<comment type="caution">
    <text evidence="3">The sequence shown here is derived from an EMBL/GenBank/DDBJ whole genome shotgun (WGS) entry which is preliminary data.</text>
</comment>
<feature type="transmembrane region" description="Helical" evidence="2">
    <location>
        <begin position="37"/>
        <end position="58"/>
    </location>
</feature>
<keyword evidence="2" id="KW-1133">Transmembrane helix</keyword>
<reference evidence="3 4" key="1">
    <citation type="submission" date="2018-10" db="EMBL/GenBank/DDBJ databases">
        <title>Genomic Encyclopedia of Type Strains, Phase IV (KMG-IV): sequencing the most valuable type-strain genomes for metagenomic binning, comparative biology and taxonomic classification.</title>
        <authorList>
            <person name="Goeker M."/>
        </authorList>
    </citation>
    <scope>NUCLEOTIDE SEQUENCE [LARGE SCALE GENOMIC DNA]</scope>
    <source>
        <strain evidence="3 4">DSM 25586</strain>
    </source>
</reference>
<evidence type="ECO:0000256" key="1">
    <source>
        <dbReference type="SAM" id="MobiDB-lite"/>
    </source>
</evidence>
<dbReference type="Proteomes" id="UP000276055">
    <property type="component" value="Unassembled WGS sequence"/>
</dbReference>
<evidence type="ECO:0000256" key="2">
    <source>
        <dbReference type="SAM" id="Phobius"/>
    </source>
</evidence>
<evidence type="ECO:0000313" key="3">
    <source>
        <dbReference type="EMBL" id="RKR18934.1"/>
    </source>
</evidence>
<feature type="region of interest" description="Disordered" evidence="1">
    <location>
        <begin position="134"/>
        <end position="234"/>
    </location>
</feature>
<dbReference type="EMBL" id="RBIR01000005">
    <property type="protein sequence ID" value="RKR18934.1"/>
    <property type="molecule type" value="Genomic_DNA"/>
</dbReference>
<feature type="compositionally biased region" description="Low complexity" evidence="1">
    <location>
        <begin position="149"/>
        <end position="234"/>
    </location>
</feature>
<protein>
    <submittedName>
        <fullName evidence="3">Uncharacterized protein</fullName>
    </submittedName>
</protein>
<organism evidence="3 4">
    <name type="scientific">Arthrobacter oryzae</name>
    <dbReference type="NCBI Taxonomy" id="409290"/>
    <lineage>
        <taxon>Bacteria</taxon>
        <taxon>Bacillati</taxon>
        <taxon>Actinomycetota</taxon>
        <taxon>Actinomycetes</taxon>
        <taxon>Micrococcales</taxon>
        <taxon>Micrococcaceae</taxon>
        <taxon>Arthrobacter</taxon>
    </lineage>
</organism>
<gene>
    <name evidence="3" type="ORF">C8D78_2676</name>
</gene>